<reference evidence="1" key="1">
    <citation type="submission" date="2022-10" db="EMBL/GenBank/DDBJ databases">
        <title>Comparative genomics and taxonomic characterization of three novel marine species of genus Reichenbachiella exhibiting antioxidant and polysaccharide degradation activities.</title>
        <authorList>
            <person name="Muhammad N."/>
            <person name="Lee Y.-J."/>
            <person name="Ko J."/>
            <person name="Kim S.-G."/>
        </authorList>
    </citation>
    <scope>NUCLEOTIDE SEQUENCE</scope>
    <source>
        <strain evidence="1">Wsw4-B4</strain>
    </source>
</reference>
<sequence>MSIVRKVKSIQRLFRQLDQEILTFNTHANLHCLSGCGKCCSKPDISVSPLEFLPWAFHLFKTRQIDDTLLALEQSSLSICHIYNPLSITDQNHGNCGDYIHRGLMCRLFGYGASRNKLGQLTLATCKIIKEGQKDNYNEVVSAINQGLKVPIFTDYYMRLAQIDIKLGNMILPINEALIVAIEEVLQHYAYRPFPKGYNAA</sequence>
<dbReference type="RefSeq" id="WP_263050072.1">
    <property type="nucleotide sequence ID" value="NZ_CP106735.1"/>
</dbReference>
<gene>
    <name evidence="1" type="ORF">N7E81_13265</name>
</gene>
<dbReference type="Proteomes" id="UP001062165">
    <property type="component" value="Chromosome"/>
</dbReference>
<evidence type="ECO:0000313" key="2">
    <source>
        <dbReference type="Proteomes" id="UP001062165"/>
    </source>
</evidence>
<dbReference type="EMBL" id="CP106735">
    <property type="protein sequence ID" value="UXX78326.1"/>
    <property type="molecule type" value="Genomic_DNA"/>
</dbReference>
<name>A0ABY6CWM0_9BACT</name>
<accession>A0ABY6CWM0</accession>
<evidence type="ECO:0000313" key="1">
    <source>
        <dbReference type="EMBL" id="UXX78326.1"/>
    </source>
</evidence>
<proteinExistence type="predicted"/>
<keyword evidence="2" id="KW-1185">Reference proteome</keyword>
<organism evidence="1 2">
    <name type="scientific">Reichenbachiella carrageenanivorans</name>
    <dbReference type="NCBI Taxonomy" id="2979869"/>
    <lineage>
        <taxon>Bacteria</taxon>
        <taxon>Pseudomonadati</taxon>
        <taxon>Bacteroidota</taxon>
        <taxon>Cytophagia</taxon>
        <taxon>Cytophagales</taxon>
        <taxon>Reichenbachiellaceae</taxon>
        <taxon>Reichenbachiella</taxon>
    </lineage>
</organism>
<protein>
    <submittedName>
        <fullName evidence="1">YkgJ family cysteine cluster protein</fullName>
    </submittedName>
</protein>